<protein>
    <submittedName>
        <fullName evidence="1">Alpha-D-ribose 1-methylphosphonate 5-triphosphate synthase subunit PhnH</fullName>
        <ecNumber evidence="1">2.7.8.37</ecNumber>
    </submittedName>
</protein>
<comment type="caution">
    <text evidence="1">The sequence shown here is derived from an EMBL/GenBank/DDBJ whole genome shotgun (WGS) entry which is preliminary data.</text>
</comment>
<dbReference type="EMBL" id="LDZY01000004">
    <property type="protein sequence ID" value="KLU66615.1"/>
    <property type="molecule type" value="Genomic_DNA"/>
</dbReference>
<dbReference type="AlphaFoldDB" id="A0A0J1FT20"/>
<dbReference type="Pfam" id="PF05845">
    <property type="entry name" value="PhnH"/>
    <property type="match status" value="1"/>
</dbReference>
<dbReference type="NCBIfam" id="TIGR03292">
    <property type="entry name" value="PhnH_redo"/>
    <property type="match status" value="1"/>
</dbReference>
<dbReference type="STRING" id="476652.DEAC_c12810"/>
<dbReference type="GO" id="GO:0019634">
    <property type="term" value="P:organic phosphonate metabolic process"/>
    <property type="evidence" value="ECO:0007669"/>
    <property type="project" value="InterPro"/>
</dbReference>
<keyword evidence="1" id="KW-0808">Transferase</keyword>
<proteinExistence type="predicted"/>
<accession>A0A0J1FT20</accession>
<reference evidence="1 2" key="1">
    <citation type="submission" date="2015-06" db="EMBL/GenBank/DDBJ databases">
        <title>Draft genome of the moderately acidophilic sulfate reducer Candidatus Desulfosporosinus acididurans strain M1.</title>
        <authorList>
            <person name="Poehlein A."/>
            <person name="Petzsch P."/>
            <person name="Johnson B.D."/>
            <person name="Schloemann M."/>
            <person name="Daniel R."/>
            <person name="Muehling M."/>
        </authorList>
    </citation>
    <scope>NUCLEOTIDE SEQUENCE [LARGE SCALE GENOMIC DNA]</scope>
    <source>
        <strain evidence="1 2">M1</strain>
    </source>
</reference>
<dbReference type="InterPro" id="IPR038058">
    <property type="entry name" value="PhnH-like_sp"/>
</dbReference>
<keyword evidence="2" id="KW-1185">Reference proteome</keyword>
<gene>
    <name evidence="1" type="primary">phnH</name>
    <name evidence="1" type="ORF">DEAC_c12810</name>
</gene>
<sequence>MKLDLVHDIQTAYRKTLASMSRPGLIKNLRDQADKVAMEIGCFNSTLVLALMLFDTEVTFKICSEHEAEMAKLINQLTYAKATELESADYILILHDSKPGDLEEAFQIARSGDLLDPHKGATLIIETDVVSNERNLTLKGPGIEKENYMDVTLNGQWVDWREEKNSEYPLGIDLIFTDREDNILCLPRTTQIIKQVVG</sequence>
<dbReference type="Gene3D" id="3.40.50.11310">
    <property type="entry name" value="Bacterial phosphonate metabolism protein PhnH"/>
    <property type="match status" value="1"/>
</dbReference>
<dbReference type="PATRIC" id="fig|476652.3.peg.1318"/>
<evidence type="ECO:0000313" key="2">
    <source>
        <dbReference type="Proteomes" id="UP000036356"/>
    </source>
</evidence>
<dbReference type="PIRSF" id="PIRSF020680">
    <property type="entry name" value="PhnH"/>
    <property type="match status" value="1"/>
</dbReference>
<dbReference type="Proteomes" id="UP000036356">
    <property type="component" value="Unassembled WGS sequence"/>
</dbReference>
<evidence type="ECO:0000313" key="1">
    <source>
        <dbReference type="EMBL" id="KLU66615.1"/>
    </source>
</evidence>
<organism evidence="1 2">
    <name type="scientific">Desulfosporosinus acididurans</name>
    <dbReference type="NCBI Taxonomy" id="476652"/>
    <lineage>
        <taxon>Bacteria</taxon>
        <taxon>Bacillati</taxon>
        <taxon>Bacillota</taxon>
        <taxon>Clostridia</taxon>
        <taxon>Eubacteriales</taxon>
        <taxon>Desulfitobacteriaceae</taxon>
        <taxon>Desulfosporosinus</taxon>
    </lineage>
</organism>
<dbReference type="RefSeq" id="WP_047809173.1">
    <property type="nucleotide sequence ID" value="NZ_LDZY01000004.1"/>
</dbReference>
<dbReference type="SUPFAM" id="SSF159709">
    <property type="entry name" value="PhnH-like"/>
    <property type="match status" value="1"/>
</dbReference>
<dbReference type="GO" id="GO:0061693">
    <property type="term" value="F:alpha-D-ribose 1-methylphosphonate 5-triphosphate synthase activity"/>
    <property type="evidence" value="ECO:0007669"/>
    <property type="project" value="UniProtKB-EC"/>
</dbReference>
<name>A0A0J1FT20_9FIRM</name>
<dbReference type="InterPro" id="IPR008772">
    <property type="entry name" value="Phosphonate_metab_PhnH"/>
</dbReference>
<dbReference type="EC" id="2.7.8.37" evidence="1"/>